<evidence type="ECO:0000256" key="4">
    <source>
        <dbReference type="ARBA" id="ARBA00023002"/>
    </source>
</evidence>
<reference evidence="8" key="1">
    <citation type="submission" date="2014-02" db="EMBL/GenBank/DDBJ databases">
        <title>The Genome Sequence of Trichophyton rubrum (morphotype fischeri) CBS 288.86.</title>
        <authorList>
            <consortium name="The Broad Institute Genomics Platform"/>
            <person name="Cuomo C.A."/>
            <person name="White T.C."/>
            <person name="Graser Y."/>
            <person name="Martinez-Rossi N."/>
            <person name="Heitman J."/>
            <person name="Young S.K."/>
            <person name="Zeng Q."/>
            <person name="Gargeya S."/>
            <person name="Abouelleil A."/>
            <person name="Alvarado L."/>
            <person name="Chapman S.B."/>
            <person name="Gainer-Dewar J."/>
            <person name="Goldberg J."/>
            <person name="Griggs A."/>
            <person name="Gujja S."/>
            <person name="Hansen M."/>
            <person name="Howarth C."/>
            <person name="Imamovic A."/>
            <person name="Larimer J."/>
            <person name="Martinez D."/>
            <person name="Murphy C."/>
            <person name="Pearson M.D."/>
            <person name="Persinoti G."/>
            <person name="Poon T."/>
            <person name="Priest M."/>
            <person name="Roberts A.D."/>
            <person name="Saif S."/>
            <person name="Shea T.D."/>
            <person name="Sykes S.N."/>
            <person name="Wortman J."/>
            <person name="Nusbaum C."/>
            <person name="Birren B."/>
        </authorList>
    </citation>
    <scope>NUCLEOTIDE SEQUENCE [LARGE SCALE GENOMIC DNA]</scope>
    <source>
        <strain evidence="8">CBS 288.86</strain>
    </source>
</reference>
<keyword evidence="5" id="KW-0503">Monooxygenase</keyword>
<dbReference type="Gene3D" id="3.50.50.60">
    <property type="entry name" value="FAD/NAD(P)-binding domain"/>
    <property type="match status" value="1"/>
</dbReference>
<dbReference type="Proteomes" id="UP000023758">
    <property type="component" value="Unassembled WGS sequence"/>
</dbReference>
<feature type="domain" description="FAD-binding" evidence="7">
    <location>
        <begin position="9"/>
        <end position="249"/>
    </location>
</feature>
<organism evidence="8">
    <name type="scientific">Trichophyton rubrum CBS 288.86</name>
    <dbReference type="NCBI Taxonomy" id="1215330"/>
    <lineage>
        <taxon>Eukaryota</taxon>
        <taxon>Fungi</taxon>
        <taxon>Dikarya</taxon>
        <taxon>Ascomycota</taxon>
        <taxon>Pezizomycotina</taxon>
        <taxon>Eurotiomycetes</taxon>
        <taxon>Eurotiomycetidae</taxon>
        <taxon>Onygenales</taxon>
        <taxon>Arthrodermataceae</taxon>
        <taxon>Trichophyton</taxon>
    </lineage>
</organism>
<evidence type="ECO:0000259" key="7">
    <source>
        <dbReference type="Pfam" id="PF01494"/>
    </source>
</evidence>
<dbReference type="SUPFAM" id="SSF51905">
    <property type="entry name" value="FAD/NAD(P)-binding domain"/>
    <property type="match status" value="1"/>
</dbReference>
<dbReference type="PANTHER" id="PTHR47178">
    <property type="entry name" value="MONOOXYGENASE, FAD-BINDING"/>
    <property type="match status" value="1"/>
</dbReference>
<keyword evidence="4" id="KW-0560">Oxidoreductase</keyword>
<dbReference type="InterPro" id="IPR036188">
    <property type="entry name" value="FAD/NAD-bd_sf"/>
</dbReference>
<evidence type="ECO:0000313" key="8">
    <source>
        <dbReference type="EMBL" id="EZF49095.1"/>
    </source>
</evidence>
<dbReference type="PRINTS" id="PR00420">
    <property type="entry name" value="RNGMNOXGNASE"/>
</dbReference>
<keyword evidence="2" id="KW-0285">Flavoprotein</keyword>
<proteinExistence type="predicted"/>
<dbReference type="AlphaFoldDB" id="A0A022VSS2"/>
<keyword evidence="3" id="KW-0274">FAD</keyword>
<sequence>MGSTSTPPHVLIIGAGITGLVLAQTLRKHGVSFAVYERDPDPLHRGKGWGLTIHWSLDAFLRLLPQHLVDRLPETYVDPDAVARGENGNFLLFDLRTGETKWKVPPAKRLRVSRERLRRLLMDGIDVQWNKSISSISQISETAVRCQFSDNSSAKGTLLVGCDGSRSKTRSLLCSLAGNETPARSENYQLPVRLIGVSAALPSRVALKMRALDPFFLQAGDPATSNFFWFSFLDTPTNNDREDRDTYECQILISWPYRKDGSNNIEIPCQNVDKIKLMHSLADGWVEPFREVVQSIPEETEPKIISLEDWPTPPKGSWSNLGGTATLVGDSAHAMTMFRGEAGNHGILDVSNLLEALIPVLTSSPHSPAKTQQEAINEYEDEMTTRTRPAVLRSRKACLDAHDYPSITANSPLVARRGAFEDDDLEYLLN</sequence>
<evidence type="ECO:0000256" key="3">
    <source>
        <dbReference type="ARBA" id="ARBA00022827"/>
    </source>
</evidence>
<dbReference type="GO" id="GO:0004497">
    <property type="term" value="F:monooxygenase activity"/>
    <property type="evidence" value="ECO:0007669"/>
    <property type="project" value="UniProtKB-KW"/>
</dbReference>
<feature type="chain" id="PRO_5001507903" description="FAD-binding domain-containing protein" evidence="6">
    <location>
        <begin position="24"/>
        <end position="430"/>
    </location>
</feature>
<comment type="cofactor">
    <cofactor evidence="1">
        <name>FAD</name>
        <dbReference type="ChEBI" id="CHEBI:57692"/>
    </cofactor>
</comment>
<evidence type="ECO:0000256" key="6">
    <source>
        <dbReference type="SAM" id="SignalP"/>
    </source>
</evidence>
<keyword evidence="6" id="KW-0732">Signal</keyword>
<accession>A0A022VSS2</accession>
<name>A0A022VSS2_TRIRU</name>
<evidence type="ECO:0000256" key="5">
    <source>
        <dbReference type="ARBA" id="ARBA00023033"/>
    </source>
</evidence>
<dbReference type="OrthoDB" id="47494at2759"/>
<dbReference type="EMBL" id="KK207909">
    <property type="protein sequence ID" value="EZF49095.1"/>
    <property type="molecule type" value="Genomic_DNA"/>
</dbReference>
<evidence type="ECO:0000256" key="2">
    <source>
        <dbReference type="ARBA" id="ARBA00022630"/>
    </source>
</evidence>
<dbReference type="GO" id="GO:0071949">
    <property type="term" value="F:FAD binding"/>
    <property type="evidence" value="ECO:0007669"/>
    <property type="project" value="InterPro"/>
</dbReference>
<evidence type="ECO:0000256" key="1">
    <source>
        <dbReference type="ARBA" id="ARBA00001974"/>
    </source>
</evidence>
<dbReference type="PANTHER" id="PTHR47178:SF1">
    <property type="entry name" value="FAD-BINDING DOMAIN-CONTAINING PROTEIN-RELATED"/>
    <property type="match status" value="1"/>
</dbReference>
<feature type="signal peptide" evidence="6">
    <location>
        <begin position="1"/>
        <end position="23"/>
    </location>
</feature>
<dbReference type="HOGENOM" id="CLU_009665_3_2_1"/>
<gene>
    <name evidence="8" type="ORF">H103_07222</name>
</gene>
<dbReference type="InterPro" id="IPR002938">
    <property type="entry name" value="FAD-bd"/>
</dbReference>
<protein>
    <recommendedName>
        <fullName evidence="7">FAD-binding domain-containing protein</fullName>
    </recommendedName>
</protein>
<dbReference type="Pfam" id="PF01494">
    <property type="entry name" value="FAD_binding_3"/>
    <property type="match status" value="1"/>
</dbReference>